<evidence type="ECO:0000313" key="1">
    <source>
        <dbReference type="EMBL" id="EEX21883.1"/>
    </source>
</evidence>
<name>C9L7Y8_BLAHA</name>
<protein>
    <submittedName>
        <fullName evidence="1">Uncharacterized protein</fullName>
    </submittedName>
</protein>
<keyword evidence="2" id="KW-1185">Reference proteome</keyword>
<gene>
    <name evidence="1" type="ORF">BLAHAN_05511</name>
</gene>
<dbReference type="STRING" id="537007.BLAHAN_05511"/>
<dbReference type="Proteomes" id="UP000003755">
    <property type="component" value="Unassembled WGS sequence"/>
</dbReference>
<dbReference type="AlphaFoldDB" id="C9L7Y8"/>
<accession>C9L7Y8</accession>
<comment type="caution">
    <text evidence="1">The sequence shown here is derived from an EMBL/GenBank/DDBJ whole genome shotgun (WGS) entry which is preliminary data.</text>
</comment>
<reference evidence="1" key="1">
    <citation type="submission" date="2009-09" db="EMBL/GenBank/DDBJ databases">
        <authorList>
            <person name="Weinstock G."/>
            <person name="Sodergren E."/>
            <person name="Clifton S."/>
            <person name="Fulton L."/>
            <person name="Fulton B."/>
            <person name="Courtney L."/>
            <person name="Fronick C."/>
            <person name="Harrison M."/>
            <person name="Strong C."/>
            <person name="Farmer C."/>
            <person name="Delahaunty K."/>
            <person name="Markovic C."/>
            <person name="Hall O."/>
            <person name="Minx P."/>
            <person name="Tomlinson C."/>
            <person name="Mitreva M."/>
            <person name="Nelson J."/>
            <person name="Hou S."/>
            <person name="Wollam A."/>
            <person name="Pepin K.H."/>
            <person name="Johnson M."/>
            <person name="Bhonagiri V."/>
            <person name="Nash W.E."/>
            <person name="Warren W."/>
            <person name="Chinwalla A."/>
            <person name="Mardis E.R."/>
            <person name="Wilson R.K."/>
        </authorList>
    </citation>
    <scope>NUCLEOTIDE SEQUENCE [LARGE SCALE GENOMIC DNA]</scope>
    <source>
        <strain evidence="1">DSM 20583</strain>
    </source>
</reference>
<evidence type="ECO:0000313" key="2">
    <source>
        <dbReference type="Proteomes" id="UP000003755"/>
    </source>
</evidence>
<proteinExistence type="predicted"/>
<dbReference type="HOGENOM" id="CLU_2258262_0_0_9"/>
<organism evidence="1 2">
    <name type="scientific">Blautia hansenii DSM 20583</name>
    <dbReference type="NCBI Taxonomy" id="537007"/>
    <lineage>
        <taxon>Bacteria</taxon>
        <taxon>Bacillati</taxon>
        <taxon>Bacillota</taxon>
        <taxon>Clostridia</taxon>
        <taxon>Lachnospirales</taxon>
        <taxon>Lachnospiraceae</taxon>
        <taxon>Blautia</taxon>
    </lineage>
</organism>
<sequence length="103" mass="12250">MLNVDNYKKCKDYIKNEENGKNYPTVKTETVKKDFTETIYFVKLKEKYVQELYNYNTKIANGFAGVIVNQTMSNIYFELKNTKELVIIPYEYVLWLAPVKEKN</sequence>
<dbReference type="EMBL" id="ABYU02000016">
    <property type="protein sequence ID" value="EEX21883.1"/>
    <property type="molecule type" value="Genomic_DNA"/>
</dbReference>